<feature type="chain" id="PRO_5046937801" evidence="1">
    <location>
        <begin position="31"/>
        <end position="319"/>
    </location>
</feature>
<protein>
    <submittedName>
        <fullName evidence="2">Lipase</fullName>
    </submittedName>
</protein>
<dbReference type="PANTHER" id="PTHR32015">
    <property type="entry name" value="FASTING INDUCED LIPASE"/>
    <property type="match status" value="1"/>
</dbReference>
<keyword evidence="3" id="KW-1185">Reference proteome</keyword>
<dbReference type="Proteomes" id="UP000694300">
    <property type="component" value="Unassembled WGS sequence"/>
</dbReference>
<sequence>MGRGQRARWVGGAALAAAVVAGLGVVPAAAQEADLPVPYGALATLAAEAAAPGSSPPGSNDYDCEPTAEHPDPVVLVHGLGANRTVNWQTMSPLLANEGYCVFALTYGTALAGEQVGGLRPMEQSAEELAAFVDGVLAATGGKRIDLVGHSEGTLMPQYWLQFLGGDALVDDYVAVTPLYDGTLADPLPVDALVDALGVRDAAGAPVALACGSCPQFISGSDHLDRMAAAGTRVEGIDYTTVMTRYDQLVIPYTSGVLEGATNIVVQDGCEIDFSDHLSIIFSERTGQVILNALDPEDAQDLPCRPVAPLLGNELISVN</sequence>
<keyword evidence="1" id="KW-0732">Signal</keyword>
<organism evidence="2 3">
    <name type="scientific">Pseudonocardia oceani</name>
    <dbReference type="NCBI Taxonomy" id="2792013"/>
    <lineage>
        <taxon>Bacteria</taxon>
        <taxon>Bacillati</taxon>
        <taxon>Actinomycetota</taxon>
        <taxon>Actinomycetes</taxon>
        <taxon>Pseudonocardiales</taxon>
        <taxon>Pseudonocardiaceae</taxon>
        <taxon>Pseudonocardia</taxon>
    </lineage>
</organism>
<dbReference type="RefSeq" id="WP_218596378.1">
    <property type="nucleotide sequence ID" value="NZ_JADQDF010000001.1"/>
</dbReference>
<reference evidence="2 3" key="1">
    <citation type="submission" date="2020-11" db="EMBL/GenBank/DDBJ databases">
        <title>Pseudonocardia abyssalis sp. nov. and Pseudonocardia oceani sp. nov., description and phylogenomic analysis of two novel actinomycetes isolated from the deep Southern Ocean.</title>
        <authorList>
            <person name="Parra J."/>
        </authorList>
    </citation>
    <scope>NUCLEOTIDE SEQUENCE [LARGE SCALE GENOMIC DNA]</scope>
    <source>
        <strain evidence="3">KRD185</strain>
    </source>
</reference>
<feature type="signal peptide" evidence="1">
    <location>
        <begin position="1"/>
        <end position="30"/>
    </location>
</feature>
<evidence type="ECO:0000313" key="3">
    <source>
        <dbReference type="Proteomes" id="UP000694300"/>
    </source>
</evidence>
<evidence type="ECO:0000256" key="1">
    <source>
        <dbReference type="SAM" id="SignalP"/>
    </source>
</evidence>
<dbReference type="InterPro" id="IPR002918">
    <property type="entry name" value="Lipase_EstA/Esterase_EstB"/>
</dbReference>
<comment type="caution">
    <text evidence="2">The sequence shown here is derived from an EMBL/GenBank/DDBJ whole genome shotgun (WGS) entry which is preliminary data.</text>
</comment>
<dbReference type="PANTHER" id="PTHR32015:SF1">
    <property type="entry name" value="LIPASE"/>
    <property type="match status" value="1"/>
</dbReference>
<accession>A0ABS6UJH0</accession>
<proteinExistence type="predicted"/>
<gene>
    <name evidence="2" type="ORF">I4I82_32550</name>
</gene>
<evidence type="ECO:0000313" key="2">
    <source>
        <dbReference type="EMBL" id="MBW0132376.1"/>
    </source>
</evidence>
<dbReference type="Pfam" id="PF01674">
    <property type="entry name" value="Lipase_2"/>
    <property type="match status" value="1"/>
</dbReference>
<dbReference type="EMBL" id="JADQDF010000001">
    <property type="protein sequence ID" value="MBW0132376.1"/>
    <property type="molecule type" value="Genomic_DNA"/>
</dbReference>
<name>A0ABS6UJH0_9PSEU</name>